<protein>
    <submittedName>
        <fullName evidence="2">Inner centromere protein ARK-binding domain-containing protein</fullName>
    </submittedName>
</protein>
<sequence>MAPPRKKPVEGLEGCVLNANFKKLENIEIKDDFVADLFNEYGIIERFTNAFATYAQLNEEAKEEIRKIDKKVPQTPKKATAQYRTILDELDGFRKLNLNDDECELTAVIPVQKSPSPRKAVVVPDVKKTPKPATPKHVATPRIDQLSKLKTPTFCSSLTSTVSSTAVVPKAANVRKPNPKDIAMKSQIELQMAEERRNELLKSKVEQSKKEREEREQKVRQRKQEEEEKLQKQQALLAEKEKRIKEFEAAQREEANNAKNLALKVPTTPKNVEKKKQIVTPRQKVVPAKKTKETVQHVTDHVVYESPPPKRKMPAHRKKVEEIEIRQVREEEVFVFVDPEELKPKNNKSGRTTRARGYSDFDMTSFVEHERQSAELFKSVHENSSKLTTPTGKQVGMILAEETETVILPKMNLPKASRNALTDIVVDSPLAAPKEVKDEIMETEEDEDHDTVDHENKENQQECYEMTADKVFIPSTEDNYVVDDLSSNDETDDESNPRKEVPKWAKKENLNPAVREMIKTTTLEERCAYFGRPRQPTLELLFPESNMKDNRHRNSSSKWHSPFSNPRPAKSIRK</sequence>
<name>A0AC34QNN2_9BILA</name>
<proteinExistence type="predicted"/>
<evidence type="ECO:0000313" key="1">
    <source>
        <dbReference type="Proteomes" id="UP000887576"/>
    </source>
</evidence>
<organism evidence="1 2">
    <name type="scientific">Panagrolaimus sp. JU765</name>
    <dbReference type="NCBI Taxonomy" id="591449"/>
    <lineage>
        <taxon>Eukaryota</taxon>
        <taxon>Metazoa</taxon>
        <taxon>Ecdysozoa</taxon>
        <taxon>Nematoda</taxon>
        <taxon>Chromadorea</taxon>
        <taxon>Rhabditida</taxon>
        <taxon>Tylenchina</taxon>
        <taxon>Panagrolaimomorpha</taxon>
        <taxon>Panagrolaimoidea</taxon>
        <taxon>Panagrolaimidae</taxon>
        <taxon>Panagrolaimus</taxon>
    </lineage>
</organism>
<accession>A0AC34QNN2</accession>
<evidence type="ECO:0000313" key="2">
    <source>
        <dbReference type="WBParaSite" id="JU765_v2.g17895.t2"/>
    </source>
</evidence>
<reference evidence="2" key="1">
    <citation type="submission" date="2022-11" db="UniProtKB">
        <authorList>
            <consortium name="WormBaseParasite"/>
        </authorList>
    </citation>
    <scope>IDENTIFICATION</scope>
</reference>
<dbReference type="Proteomes" id="UP000887576">
    <property type="component" value="Unplaced"/>
</dbReference>
<dbReference type="WBParaSite" id="JU765_v2.g17895.t2">
    <property type="protein sequence ID" value="JU765_v2.g17895.t2"/>
    <property type="gene ID" value="JU765_v2.g17895"/>
</dbReference>